<keyword evidence="3" id="KW-1185">Reference proteome</keyword>
<feature type="region of interest" description="Disordered" evidence="1">
    <location>
        <begin position="1"/>
        <end position="40"/>
    </location>
</feature>
<evidence type="ECO:0000256" key="1">
    <source>
        <dbReference type="SAM" id="MobiDB-lite"/>
    </source>
</evidence>
<comment type="caution">
    <text evidence="2">The sequence shown here is derived from an EMBL/GenBank/DDBJ whole genome shotgun (WGS) entry which is preliminary data.</text>
</comment>
<evidence type="ECO:0000313" key="3">
    <source>
        <dbReference type="Proteomes" id="UP001596328"/>
    </source>
</evidence>
<dbReference type="EMBL" id="JBHSWU010000666">
    <property type="protein sequence ID" value="MFC6725715.1"/>
    <property type="molecule type" value="Genomic_DNA"/>
</dbReference>
<sequence length="40" mass="3915">MGGTSEGAGVSGKTGDASTAGSVATEERGEPIDPRRRGLP</sequence>
<accession>A0ABD5S283</accession>
<dbReference type="Proteomes" id="UP001596328">
    <property type="component" value="Unassembled WGS sequence"/>
</dbReference>
<feature type="compositionally biased region" description="Gly residues" evidence="1">
    <location>
        <begin position="1"/>
        <end position="12"/>
    </location>
</feature>
<dbReference type="AlphaFoldDB" id="A0ABD5S283"/>
<feature type="compositionally biased region" description="Basic and acidic residues" evidence="1">
    <location>
        <begin position="25"/>
        <end position="40"/>
    </location>
</feature>
<name>A0ABD5S283_9EURY</name>
<protein>
    <submittedName>
        <fullName evidence="2">Uncharacterized protein</fullName>
    </submittedName>
</protein>
<proteinExistence type="predicted"/>
<gene>
    <name evidence="2" type="ORF">ACFQE1_15330</name>
</gene>
<reference evidence="2 3" key="1">
    <citation type="journal article" date="2019" name="Int. J. Syst. Evol. Microbiol.">
        <title>The Global Catalogue of Microorganisms (GCM) 10K type strain sequencing project: providing services to taxonomists for standard genome sequencing and annotation.</title>
        <authorList>
            <consortium name="The Broad Institute Genomics Platform"/>
            <consortium name="The Broad Institute Genome Sequencing Center for Infectious Disease"/>
            <person name="Wu L."/>
            <person name="Ma J."/>
        </authorList>
    </citation>
    <scope>NUCLEOTIDE SEQUENCE [LARGE SCALE GENOMIC DNA]</scope>
    <source>
        <strain evidence="2 3">NBRC 111368</strain>
    </source>
</reference>
<evidence type="ECO:0000313" key="2">
    <source>
        <dbReference type="EMBL" id="MFC6725715.1"/>
    </source>
</evidence>
<organism evidence="2 3">
    <name type="scientific">Halobium palmae</name>
    <dbReference type="NCBI Taxonomy" id="1776492"/>
    <lineage>
        <taxon>Archaea</taxon>
        <taxon>Methanobacteriati</taxon>
        <taxon>Methanobacteriota</taxon>
        <taxon>Stenosarchaea group</taxon>
        <taxon>Halobacteria</taxon>
        <taxon>Halobacteriales</taxon>
        <taxon>Haloferacaceae</taxon>
        <taxon>Halobium</taxon>
    </lineage>
</organism>